<dbReference type="PANTHER" id="PTHR12497">
    <property type="entry name" value="TAZ PROTEIN TAFAZZIN"/>
    <property type="match status" value="1"/>
</dbReference>
<accession>A0A5M3MTX3</accession>
<keyword evidence="6" id="KW-0443">Lipid metabolism</keyword>
<dbReference type="PANTHER" id="PTHR12497:SF0">
    <property type="entry name" value="TAFAZZIN"/>
    <property type="match status" value="1"/>
</dbReference>
<evidence type="ECO:0000256" key="1">
    <source>
        <dbReference type="ARBA" id="ARBA00004137"/>
    </source>
</evidence>
<dbReference type="GO" id="GO:0007007">
    <property type="term" value="P:inner mitochondrial membrane organization"/>
    <property type="evidence" value="ECO:0007669"/>
    <property type="project" value="TreeGrafter"/>
</dbReference>
<dbReference type="RefSeq" id="XP_007768142.1">
    <property type="nucleotide sequence ID" value="XM_007769952.1"/>
</dbReference>
<dbReference type="PRINTS" id="PR00979">
    <property type="entry name" value="TAFAZZIN"/>
</dbReference>
<dbReference type="SUPFAM" id="SSF69593">
    <property type="entry name" value="Glycerol-3-phosphate (1)-acyltransferase"/>
    <property type="match status" value="1"/>
</dbReference>
<evidence type="ECO:0000256" key="4">
    <source>
        <dbReference type="ARBA" id="ARBA00022787"/>
    </source>
</evidence>
<dbReference type="Proteomes" id="UP000053558">
    <property type="component" value="Unassembled WGS sequence"/>
</dbReference>
<organism evidence="14 15">
    <name type="scientific">Coniophora puteana (strain RWD-64-598)</name>
    <name type="common">Brown rot fungus</name>
    <dbReference type="NCBI Taxonomy" id="741705"/>
    <lineage>
        <taxon>Eukaryota</taxon>
        <taxon>Fungi</taxon>
        <taxon>Dikarya</taxon>
        <taxon>Basidiomycota</taxon>
        <taxon>Agaricomycotina</taxon>
        <taxon>Agaricomycetes</taxon>
        <taxon>Agaricomycetidae</taxon>
        <taxon>Boletales</taxon>
        <taxon>Coniophorineae</taxon>
        <taxon>Coniophoraceae</taxon>
        <taxon>Coniophora</taxon>
    </lineage>
</organism>
<dbReference type="GeneID" id="19200970"/>
<feature type="domain" description="Phospholipid/glycerol acyltransferase" evidence="13">
    <location>
        <begin position="49"/>
        <end position="182"/>
    </location>
</feature>
<evidence type="ECO:0000256" key="6">
    <source>
        <dbReference type="ARBA" id="ARBA00023098"/>
    </source>
</evidence>
<evidence type="ECO:0000259" key="13">
    <source>
        <dbReference type="SMART" id="SM00563"/>
    </source>
</evidence>
<comment type="subcellular location">
    <subcellularLocation>
        <location evidence="1">Mitochondrion inner membrane</location>
        <topology evidence="1">Peripheral membrane protein</topology>
        <orientation evidence="1">Intermembrane side</orientation>
    </subcellularLocation>
    <subcellularLocation>
        <location evidence="10">Mitochondrion outer membrane</location>
        <topology evidence="10">Peripheral membrane protein</topology>
        <orientation evidence="10">Intermembrane side</orientation>
    </subcellularLocation>
</comment>
<evidence type="ECO:0000256" key="9">
    <source>
        <dbReference type="ARBA" id="ARBA00023315"/>
    </source>
</evidence>
<comment type="catalytic activity">
    <reaction evidence="11">
        <text>1'-[1,2-diacyl-sn-glycero-3-phospho],3'-[1-acyl-sn-glycero-3-phospho]-glycerol + a 1,2-diacyl-sn-glycero-3-phosphocholine = a cardiolipin + a 1-acyl-sn-glycero-3-phosphocholine</text>
        <dbReference type="Rhea" id="RHEA:33731"/>
        <dbReference type="ChEBI" id="CHEBI:57643"/>
        <dbReference type="ChEBI" id="CHEBI:58168"/>
        <dbReference type="ChEBI" id="CHEBI:62237"/>
        <dbReference type="ChEBI" id="CHEBI:64743"/>
    </reaction>
    <physiologicalReaction direction="left-to-right" evidence="11">
        <dbReference type="Rhea" id="RHEA:33732"/>
    </physiologicalReaction>
    <physiologicalReaction direction="right-to-left" evidence="11">
        <dbReference type="Rhea" id="RHEA:33733"/>
    </physiologicalReaction>
</comment>
<dbReference type="GO" id="GO:0047184">
    <property type="term" value="F:1-acylglycerophosphocholine O-acyltransferase activity"/>
    <property type="evidence" value="ECO:0007669"/>
    <property type="project" value="TreeGrafter"/>
</dbReference>
<evidence type="ECO:0000256" key="10">
    <source>
        <dbReference type="ARBA" id="ARBA00024323"/>
    </source>
</evidence>
<dbReference type="OrthoDB" id="193467at2759"/>
<dbReference type="KEGG" id="cput:CONPUDRAFT_136981"/>
<keyword evidence="15" id="KW-1185">Reference proteome</keyword>
<evidence type="ECO:0000256" key="11">
    <source>
        <dbReference type="ARBA" id="ARBA00047906"/>
    </source>
</evidence>
<dbReference type="Pfam" id="PF01553">
    <property type="entry name" value="Acyltransferase"/>
    <property type="match status" value="1"/>
</dbReference>
<evidence type="ECO:0000256" key="12">
    <source>
        <dbReference type="RuleBase" id="RU365062"/>
    </source>
</evidence>
<dbReference type="SMART" id="SM00563">
    <property type="entry name" value="PlsC"/>
    <property type="match status" value="1"/>
</dbReference>
<keyword evidence="5" id="KW-0999">Mitochondrion inner membrane</keyword>
<evidence type="ECO:0000256" key="7">
    <source>
        <dbReference type="ARBA" id="ARBA00023128"/>
    </source>
</evidence>
<proteinExistence type="inferred from homology"/>
<comment type="caution">
    <text evidence="14">The sequence shown here is derived from an EMBL/GenBank/DDBJ whole genome shotgun (WGS) entry which is preliminary data.</text>
</comment>
<evidence type="ECO:0000313" key="14">
    <source>
        <dbReference type="EMBL" id="EIW82497.1"/>
    </source>
</evidence>
<dbReference type="GO" id="GO:0005741">
    <property type="term" value="C:mitochondrial outer membrane"/>
    <property type="evidence" value="ECO:0007669"/>
    <property type="project" value="UniProtKB-SubCell"/>
</dbReference>
<keyword evidence="3" id="KW-0808">Transferase</keyword>
<dbReference type="GO" id="GO:0005743">
    <property type="term" value="C:mitochondrial inner membrane"/>
    <property type="evidence" value="ECO:0007669"/>
    <property type="project" value="UniProtKB-SubCell"/>
</dbReference>
<gene>
    <name evidence="14" type="ORF">CONPUDRAFT_136981</name>
</gene>
<dbReference type="GO" id="GO:0035965">
    <property type="term" value="P:cardiolipin acyl-chain remodeling"/>
    <property type="evidence" value="ECO:0007669"/>
    <property type="project" value="TreeGrafter"/>
</dbReference>
<evidence type="ECO:0000256" key="5">
    <source>
        <dbReference type="ARBA" id="ARBA00022792"/>
    </source>
</evidence>
<evidence type="ECO:0000256" key="2">
    <source>
        <dbReference type="ARBA" id="ARBA00010524"/>
    </source>
</evidence>
<keyword evidence="7" id="KW-0496">Mitochondrion</keyword>
<keyword evidence="8" id="KW-0472">Membrane</keyword>
<dbReference type="InterPro" id="IPR000872">
    <property type="entry name" value="Tafazzin"/>
</dbReference>
<name>A0A5M3MTX3_CONPW</name>
<evidence type="ECO:0000256" key="8">
    <source>
        <dbReference type="ARBA" id="ARBA00023136"/>
    </source>
</evidence>
<keyword evidence="4" id="KW-1000">Mitochondrion outer membrane</keyword>
<evidence type="ECO:0000256" key="3">
    <source>
        <dbReference type="ARBA" id="ARBA00022679"/>
    </source>
</evidence>
<dbReference type="InterPro" id="IPR002123">
    <property type="entry name" value="Plipid/glycerol_acylTrfase"/>
</dbReference>
<dbReference type="AlphaFoldDB" id="A0A5M3MTX3"/>
<dbReference type="OMA" id="EIMFTNP"/>
<protein>
    <recommendedName>
        <fullName evidence="12">Tafazzin family protein</fullName>
    </recommendedName>
</protein>
<comment type="similarity">
    <text evidence="2 12">Belongs to the taffazin family.</text>
</comment>
<dbReference type="EMBL" id="JH711577">
    <property type="protein sequence ID" value="EIW82497.1"/>
    <property type="molecule type" value="Genomic_DNA"/>
</dbReference>
<evidence type="ECO:0000313" key="15">
    <source>
        <dbReference type="Proteomes" id="UP000053558"/>
    </source>
</evidence>
<keyword evidence="9" id="KW-0012">Acyltransferase</keyword>
<dbReference type="CDD" id="cd07989">
    <property type="entry name" value="LPLAT_AGPAT-like"/>
    <property type="match status" value="1"/>
</dbReference>
<reference evidence="15" key="1">
    <citation type="journal article" date="2012" name="Science">
        <title>The Paleozoic origin of enzymatic lignin decomposition reconstructed from 31 fungal genomes.</title>
        <authorList>
            <person name="Floudas D."/>
            <person name="Binder M."/>
            <person name="Riley R."/>
            <person name="Barry K."/>
            <person name="Blanchette R.A."/>
            <person name="Henrissat B."/>
            <person name="Martinez A.T."/>
            <person name="Otillar R."/>
            <person name="Spatafora J.W."/>
            <person name="Yadav J.S."/>
            <person name="Aerts A."/>
            <person name="Benoit I."/>
            <person name="Boyd A."/>
            <person name="Carlson A."/>
            <person name="Copeland A."/>
            <person name="Coutinho P.M."/>
            <person name="de Vries R.P."/>
            <person name="Ferreira P."/>
            <person name="Findley K."/>
            <person name="Foster B."/>
            <person name="Gaskell J."/>
            <person name="Glotzer D."/>
            <person name="Gorecki P."/>
            <person name="Heitman J."/>
            <person name="Hesse C."/>
            <person name="Hori C."/>
            <person name="Igarashi K."/>
            <person name="Jurgens J.A."/>
            <person name="Kallen N."/>
            <person name="Kersten P."/>
            <person name="Kohler A."/>
            <person name="Kuees U."/>
            <person name="Kumar T.K.A."/>
            <person name="Kuo A."/>
            <person name="LaButti K."/>
            <person name="Larrondo L.F."/>
            <person name="Lindquist E."/>
            <person name="Ling A."/>
            <person name="Lombard V."/>
            <person name="Lucas S."/>
            <person name="Lundell T."/>
            <person name="Martin R."/>
            <person name="McLaughlin D.J."/>
            <person name="Morgenstern I."/>
            <person name="Morin E."/>
            <person name="Murat C."/>
            <person name="Nagy L.G."/>
            <person name="Nolan M."/>
            <person name="Ohm R.A."/>
            <person name="Patyshakuliyeva A."/>
            <person name="Rokas A."/>
            <person name="Ruiz-Duenas F.J."/>
            <person name="Sabat G."/>
            <person name="Salamov A."/>
            <person name="Samejima M."/>
            <person name="Schmutz J."/>
            <person name="Slot J.C."/>
            <person name="St John F."/>
            <person name="Stenlid J."/>
            <person name="Sun H."/>
            <person name="Sun S."/>
            <person name="Syed K."/>
            <person name="Tsang A."/>
            <person name="Wiebenga A."/>
            <person name="Young D."/>
            <person name="Pisabarro A."/>
            <person name="Eastwood D.C."/>
            <person name="Martin F."/>
            <person name="Cullen D."/>
            <person name="Grigoriev I.V."/>
            <person name="Hibbett D.S."/>
        </authorList>
    </citation>
    <scope>NUCLEOTIDE SEQUENCE [LARGE SCALE GENOMIC DNA]</scope>
    <source>
        <strain evidence="15">RWD-64-598 SS2</strain>
    </source>
</reference>
<sequence>MAQALSTATIAAVGFTCKAFLNSGLCSIKVSNLASLLNALENRRDGQGVVTVANHISVLDDPVTWGILPSSYYFSPKRIRWSLGAADIMFTNPVFSAFFRKGQVFETFRGRGIFQPAVDGAIRQLDSGGWVHLFGEGKVNQPSTYPIIDGVAHLPRFKWGVGHILMEAKEPPIIVPMWLTGFDKLMPEGRKAPFKFLPKLNVELGVAFGESLHHKEIAAIAAHRRSAKLALGQPLSLEANERKLARSNITAVVQQSVERLGREVSGHLLDRPRT</sequence>